<proteinExistence type="inferred from homology"/>
<gene>
    <name evidence="3" type="ORF">J2Z71_000021</name>
</gene>
<protein>
    <recommendedName>
        <fullName evidence="1">Type-2 restriction enzyme</fullName>
        <ecNumber evidence="1">3.1.21.4</ecNumber>
    </recommendedName>
</protein>
<keyword evidence="1" id="KW-0255">Endonuclease</keyword>
<evidence type="ECO:0000313" key="3">
    <source>
        <dbReference type="EMBL" id="MBP2024506.1"/>
    </source>
</evidence>
<reference evidence="3 4" key="1">
    <citation type="submission" date="2021-03" db="EMBL/GenBank/DDBJ databases">
        <title>Genomic Encyclopedia of Type Strains, Phase IV (KMG-IV): sequencing the most valuable type-strain genomes for metagenomic binning, comparative biology and taxonomic classification.</title>
        <authorList>
            <person name="Goeker M."/>
        </authorList>
    </citation>
    <scope>NUCLEOTIDE SEQUENCE [LARGE SCALE GENOMIC DNA]</scope>
    <source>
        <strain evidence="3 4">DSM 27563</strain>
    </source>
</reference>
<name>A0ABS4K9Q0_9FIRM</name>
<dbReference type="InterPro" id="IPR007637">
    <property type="entry name" value="Restrct_endonuc_II_DpnII-like"/>
</dbReference>
<keyword evidence="4" id="KW-1185">Reference proteome</keyword>
<keyword evidence="1" id="KW-0540">Nuclease</keyword>
<dbReference type="Proteomes" id="UP001519306">
    <property type="component" value="Unassembled WGS sequence"/>
</dbReference>
<organism evidence="3 4">
    <name type="scientific">Peptoniphilus stercorisuis</name>
    <dbReference type="NCBI Taxonomy" id="1436965"/>
    <lineage>
        <taxon>Bacteria</taxon>
        <taxon>Bacillati</taxon>
        <taxon>Bacillota</taxon>
        <taxon>Tissierellia</taxon>
        <taxon>Tissierellales</taxon>
        <taxon>Peptoniphilaceae</taxon>
        <taxon>Peptoniphilus</taxon>
    </lineage>
</organism>
<comment type="caution">
    <text evidence="3">The sequence shown here is derived from an EMBL/GenBank/DDBJ whole genome shotgun (WGS) entry which is preliminary data.</text>
</comment>
<evidence type="ECO:0000313" key="4">
    <source>
        <dbReference type="Proteomes" id="UP001519306"/>
    </source>
</evidence>
<dbReference type="EC" id="3.1.21.4" evidence="1"/>
<dbReference type="Pfam" id="PF04556">
    <property type="entry name" value="DpnII"/>
    <property type="match status" value="1"/>
</dbReference>
<dbReference type="GO" id="GO:0009036">
    <property type="term" value="F:type II site-specific deoxyribonuclease activity"/>
    <property type="evidence" value="ECO:0007669"/>
    <property type="project" value="UniProtKB-EC"/>
</dbReference>
<comment type="catalytic activity">
    <reaction evidence="1">
        <text>Endonucleolytic cleavage of DNA to give specific double-stranded fragments with terminal 5'-phosphates.</text>
        <dbReference type="EC" id="3.1.21.4"/>
    </reaction>
</comment>
<accession>A0ABS4K9Q0</accession>
<feature type="domain" description="Restriction endonuclease type II DpnII-like" evidence="2">
    <location>
        <begin position="4"/>
        <end position="282"/>
    </location>
</feature>
<sequence length="288" mass="33338">MERNFNDLINNMRDSIKGYDYFVCWDKVIGNTGKVEIPLNILNTLIGKQNILDEFRYIIKEYPEVVPVIPMCLAIRESKIDIFDNQESIIYKFYKKKEYTNEEIQHIVDFSEKTGFLNILKNKNIKNLSDYYFGIEVGLDTNARKNRTGNLMENLVEQYLKKMCKQNNISYISQATSKKIESEFNEQVPTDKSSRRYDFAIKKGKEIILIETNFYNGGGSKLKATAGEFITLNNLINKNENTKFVWITDGKGWETAKNPLEEAFNEIDNILNIKDLENGVLEDIVIGG</sequence>
<comment type="similarity">
    <text evidence="1">Belongs to the DpnII type II restriction endonuclease family.</text>
</comment>
<evidence type="ECO:0000259" key="2">
    <source>
        <dbReference type="Pfam" id="PF04556"/>
    </source>
</evidence>
<keyword evidence="1" id="KW-0680">Restriction system</keyword>
<dbReference type="EMBL" id="JAGGLJ010000001">
    <property type="protein sequence ID" value="MBP2024506.1"/>
    <property type="molecule type" value="Genomic_DNA"/>
</dbReference>
<dbReference type="PIRSF" id="PIRSF016080">
    <property type="entry name" value="Restrict_endonuc_II_DpmII"/>
    <property type="match status" value="1"/>
</dbReference>
<dbReference type="RefSeq" id="WP_210059813.1">
    <property type="nucleotide sequence ID" value="NZ_JAGGLJ010000001.1"/>
</dbReference>
<dbReference type="SUPFAM" id="SSF52980">
    <property type="entry name" value="Restriction endonuclease-like"/>
    <property type="match status" value="1"/>
</dbReference>
<dbReference type="InterPro" id="IPR011335">
    <property type="entry name" value="Restrct_endonuc-II-like"/>
</dbReference>
<keyword evidence="1 3" id="KW-0378">Hydrolase</keyword>
<comment type="function">
    <text evidence="1">A P subtype restriction enzyme that recognizes the double-stranded unmethylated sequence 5'-GATC-3'.</text>
</comment>
<evidence type="ECO:0000256" key="1">
    <source>
        <dbReference type="PIRNR" id="PIRNR016080"/>
    </source>
</evidence>
<dbReference type="InterPro" id="IPR021191">
    <property type="entry name" value="Restrct_endonuc_II_DpnII"/>
</dbReference>